<dbReference type="CDD" id="cd06170">
    <property type="entry name" value="LuxR_C_like"/>
    <property type="match status" value="1"/>
</dbReference>
<dbReference type="EMBL" id="JAPFGC010000002">
    <property type="protein sequence ID" value="MDA0178636.1"/>
    <property type="molecule type" value="Genomic_DNA"/>
</dbReference>
<dbReference type="SUPFAM" id="SSF46894">
    <property type="entry name" value="C-terminal effector domain of the bipartite response regulators"/>
    <property type="match status" value="1"/>
</dbReference>
<accession>A0ABT4S3N5</accession>
<reference evidence="6" key="1">
    <citation type="submission" date="2022-11" db="EMBL/GenBank/DDBJ databases">
        <title>Refractory cell wall polysaccharides provide important carbon source for microbial heterotrophs in the hadal ocean.</title>
        <authorList>
            <person name="Zhu X."/>
        </authorList>
    </citation>
    <scope>NUCLEOTIDE SEQUENCE</scope>
    <source>
        <strain evidence="6">MTRN7</strain>
    </source>
</reference>
<dbReference type="SMART" id="SM00421">
    <property type="entry name" value="HTH_LUXR"/>
    <property type="match status" value="1"/>
</dbReference>
<dbReference type="PANTHER" id="PTHR44688:SF16">
    <property type="entry name" value="DNA-BINDING TRANSCRIPTIONAL ACTIVATOR DEVR_DOSR"/>
    <property type="match status" value="1"/>
</dbReference>
<evidence type="ECO:0000313" key="7">
    <source>
        <dbReference type="Proteomes" id="UP001149142"/>
    </source>
</evidence>
<keyword evidence="2" id="KW-0238">DNA-binding</keyword>
<keyword evidence="7" id="KW-1185">Reference proteome</keyword>
<dbReference type="PROSITE" id="PS50043">
    <property type="entry name" value="HTH_LUXR_2"/>
    <property type="match status" value="1"/>
</dbReference>
<dbReference type="Pfam" id="PF00196">
    <property type="entry name" value="GerE"/>
    <property type="match status" value="1"/>
</dbReference>
<dbReference type="EMBL" id="JAPFGC010000001">
    <property type="protein sequence ID" value="MDA0175885.1"/>
    <property type="molecule type" value="Genomic_DNA"/>
</dbReference>
<protein>
    <submittedName>
        <fullName evidence="6">Helix-turn-helix transcriptional regulator</fullName>
    </submittedName>
</protein>
<dbReference type="InterPro" id="IPR036388">
    <property type="entry name" value="WH-like_DNA-bd_sf"/>
</dbReference>
<dbReference type="Proteomes" id="UP001149142">
    <property type="component" value="Unassembled WGS sequence"/>
</dbReference>
<dbReference type="PRINTS" id="PR00038">
    <property type="entry name" value="HTHLUXR"/>
</dbReference>
<dbReference type="RefSeq" id="WP_270004818.1">
    <property type="nucleotide sequence ID" value="NZ_JAPFGC010000001.1"/>
</dbReference>
<proteinExistence type="predicted"/>
<evidence type="ECO:0000313" key="6">
    <source>
        <dbReference type="EMBL" id="MDA0178636.1"/>
    </source>
</evidence>
<sequence>MKDKTTTLNRIHQLPAGFMVGDLNIELFGDLKTRKVFMIHNGQNKPFSELPQNIKKLIVDQYIKDDVARQDLEHLSTKEAIEQFAFCIYGAADSTPDFSETGEFVSDDNFMCSNNCKCLKWKTKNITVDGNVLTLRQIQILQLLATDLPDKIIAHELNITESTLNTHKAKLFEKFNVNNKQGLITKAIYQKIIQ</sequence>
<evidence type="ECO:0000259" key="4">
    <source>
        <dbReference type="PROSITE" id="PS50043"/>
    </source>
</evidence>
<evidence type="ECO:0000256" key="1">
    <source>
        <dbReference type="ARBA" id="ARBA00023015"/>
    </source>
</evidence>
<evidence type="ECO:0000313" key="5">
    <source>
        <dbReference type="EMBL" id="MDA0175885.1"/>
    </source>
</evidence>
<feature type="domain" description="HTH luxR-type" evidence="4">
    <location>
        <begin position="126"/>
        <end position="191"/>
    </location>
</feature>
<evidence type="ECO:0000256" key="2">
    <source>
        <dbReference type="ARBA" id="ARBA00023125"/>
    </source>
</evidence>
<evidence type="ECO:0000256" key="3">
    <source>
        <dbReference type="ARBA" id="ARBA00023163"/>
    </source>
</evidence>
<name>A0ABT4S3N5_9FLAO</name>
<keyword evidence="3" id="KW-0804">Transcription</keyword>
<comment type="caution">
    <text evidence="6">The sequence shown here is derived from an EMBL/GenBank/DDBJ whole genome shotgun (WGS) entry which is preliminary data.</text>
</comment>
<dbReference type="InterPro" id="IPR000792">
    <property type="entry name" value="Tscrpt_reg_LuxR_C"/>
</dbReference>
<dbReference type="PANTHER" id="PTHR44688">
    <property type="entry name" value="DNA-BINDING TRANSCRIPTIONAL ACTIVATOR DEVR_DOSR"/>
    <property type="match status" value="1"/>
</dbReference>
<keyword evidence="1" id="KW-0805">Transcription regulation</keyword>
<dbReference type="InterPro" id="IPR016032">
    <property type="entry name" value="Sig_transdc_resp-reg_C-effctor"/>
</dbReference>
<organism evidence="6 7">
    <name type="scientific">Mesoflavibacter profundi</name>
    <dbReference type="NCBI Taxonomy" id="2708110"/>
    <lineage>
        <taxon>Bacteria</taxon>
        <taxon>Pseudomonadati</taxon>
        <taxon>Bacteroidota</taxon>
        <taxon>Flavobacteriia</taxon>
        <taxon>Flavobacteriales</taxon>
        <taxon>Flavobacteriaceae</taxon>
        <taxon>Mesoflavibacter</taxon>
    </lineage>
</organism>
<dbReference type="Gene3D" id="1.10.10.10">
    <property type="entry name" value="Winged helix-like DNA-binding domain superfamily/Winged helix DNA-binding domain"/>
    <property type="match status" value="1"/>
</dbReference>
<gene>
    <name evidence="5" type="ORF">OOZ35_00095</name>
    <name evidence="6" type="ORF">OOZ35_14125</name>
</gene>